<evidence type="ECO:0000313" key="2">
    <source>
        <dbReference type="Proteomes" id="UP000272942"/>
    </source>
</evidence>
<dbReference type="AlphaFoldDB" id="A0A3P8HW61"/>
<keyword evidence="2" id="KW-1185">Reference proteome</keyword>
<protein>
    <submittedName>
        <fullName evidence="1">Uncharacterized protein</fullName>
    </submittedName>
</protein>
<name>A0A3P8HW61_9TREM</name>
<reference evidence="1 2" key="1">
    <citation type="submission" date="2018-11" db="EMBL/GenBank/DDBJ databases">
        <authorList>
            <consortium name="Pathogen Informatics"/>
        </authorList>
    </citation>
    <scope>NUCLEOTIDE SEQUENCE [LARGE SCALE GENOMIC DNA]</scope>
    <source>
        <strain evidence="1 2">Egypt</strain>
    </source>
</reference>
<gene>
    <name evidence="1" type="ORF">ECPE_LOCUS17702</name>
</gene>
<accession>A0A3P8HW61</accession>
<sequence>MDSNIDSGCLSLKNPLNDAPLEFFQAPTTKHENFYMANASVVDSPCPLLGRTDPMNRRVLLKTTPGVIHGSSESVCSPHGSFQLLHKPNPMCLLEKTPDGRLVLSDRSISPMYTPVLRRGSLGDSPELVSFFSRQRNYTPQNRYKDSHGEAVHMGPDTKMLFSNASSHYSTASNMRENSLSPYHNSPLFIYNKCYPNESTGSTQCFSPIRPCLPMMTSGLPRGKPSSPQMKKPLVVSVRELSSFGTDQPIYLSRFQNRAIPADVAQSDRCSASPYLVQRSAHPSGNPPIRPNTRPVCASQLMQRRDLSMKGEMNKFSYDTGSLKMPYPVQSASDAKNPTGENNHLCPLSNYHDGQCVRTNNLTVTDSASLTSSELCASQELTQTNVLQRRPKMTTNNLMGSRPVGIINDVLLGKVSE</sequence>
<evidence type="ECO:0000313" key="1">
    <source>
        <dbReference type="EMBL" id="VDP95010.1"/>
    </source>
</evidence>
<dbReference type="Proteomes" id="UP000272942">
    <property type="component" value="Unassembled WGS sequence"/>
</dbReference>
<dbReference type="OrthoDB" id="6250964at2759"/>
<dbReference type="EMBL" id="UZAN01070924">
    <property type="protein sequence ID" value="VDP95010.1"/>
    <property type="molecule type" value="Genomic_DNA"/>
</dbReference>
<proteinExistence type="predicted"/>
<organism evidence="1 2">
    <name type="scientific">Echinostoma caproni</name>
    <dbReference type="NCBI Taxonomy" id="27848"/>
    <lineage>
        <taxon>Eukaryota</taxon>
        <taxon>Metazoa</taxon>
        <taxon>Spiralia</taxon>
        <taxon>Lophotrochozoa</taxon>
        <taxon>Platyhelminthes</taxon>
        <taxon>Trematoda</taxon>
        <taxon>Digenea</taxon>
        <taxon>Plagiorchiida</taxon>
        <taxon>Echinostomata</taxon>
        <taxon>Echinostomatoidea</taxon>
        <taxon>Echinostomatidae</taxon>
        <taxon>Echinostoma</taxon>
    </lineage>
</organism>